<dbReference type="AlphaFoldDB" id="A0A941DRW3"/>
<keyword evidence="1" id="KW-0472">Membrane</keyword>
<gene>
    <name evidence="2" type="ORF">KDM89_20605</name>
</gene>
<feature type="transmembrane region" description="Helical" evidence="1">
    <location>
        <begin position="47"/>
        <end position="67"/>
    </location>
</feature>
<comment type="caution">
    <text evidence="2">The sequence shown here is derived from an EMBL/GenBank/DDBJ whole genome shotgun (WGS) entry which is preliminary data.</text>
</comment>
<keyword evidence="1" id="KW-1133">Transmembrane helix</keyword>
<dbReference type="EMBL" id="JAGSPN010000320">
    <property type="protein sequence ID" value="MBR7784537.1"/>
    <property type="molecule type" value="Genomic_DNA"/>
</dbReference>
<feature type="non-terminal residue" evidence="2">
    <location>
        <position position="118"/>
    </location>
</feature>
<dbReference type="Proteomes" id="UP000680067">
    <property type="component" value="Unassembled WGS sequence"/>
</dbReference>
<accession>A0A941DRW3</accession>
<proteinExistence type="predicted"/>
<protein>
    <submittedName>
        <fullName evidence="2">Uncharacterized protein</fullName>
    </submittedName>
</protein>
<evidence type="ECO:0000256" key="1">
    <source>
        <dbReference type="SAM" id="Phobius"/>
    </source>
</evidence>
<feature type="non-terminal residue" evidence="2">
    <location>
        <position position="1"/>
    </location>
</feature>
<evidence type="ECO:0000313" key="2">
    <source>
        <dbReference type="EMBL" id="MBR7784537.1"/>
    </source>
</evidence>
<feature type="transmembrane region" description="Helical" evidence="1">
    <location>
        <begin position="6"/>
        <end position="26"/>
    </location>
</feature>
<reference evidence="2" key="1">
    <citation type="submission" date="2021-04" db="EMBL/GenBank/DDBJ databases">
        <title>novel species isolated from subtropical streams in China.</title>
        <authorList>
            <person name="Lu H."/>
        </authorList>
    </citation>
    <scope>NUCLEOTIDE SEQUENCE</scope>
    <source>
        <strain evidence="2">LFS511W</strain>
    </source>
</reference>
<keyword evidence="1" id="KW-0812">Transmembrane</keyword>
<keyword evidence="3" id="KW-1185">Reference proteome</keyword>
<dbReference type="RefSeq" id="WP_212689717.1">
    <property type="nucleotide sequence ID" value="NZ_JAGSPN010000320.1"/>
</dbReference>
<sequence length="118" mass="12802">VKLNRLGWIALVGTQIVGAFVVFFGADFVAKYYFGAAFEGISIYLKAFALLPVVIAVATVFAQWRLLALGEGAALSRIYMVAGPVHIVYAIIATSYWGWGGLLASVYLTEIMITLAMY</sequence>
<name>A0A941DRW3_9BURK</name>
<organism evidence="2 3">
    <name type="scientific">Undibacterium luofuense</name>
    <dbReference type="NCBI Taxonomy" id="2828733"/>
    <lineage>
        <taxon>Bacteria</taxon>
        <taxon>Pseudomonadati</taxon>
        <taxon>Pseudomonadota</taxon>
        <taxon>Betaproteobacteria</taxon>
        <taxon>Burkholderiales</taxon>
        <taxon>Oxalobacteraceae</taxon>
        <taxon>Undibacterium</taxon>
    </lineage>
</organism>
<evidence type="ECO:0000313" key="3">
    <source>
        <dbReference type="Proteomes" id="UP000680067"/>
    </source>
</evidence>